<evidence type="ECO:0000256" key="1">
    <source>
        <dbReference type="SAM" id="MobiDB-lite"/>
    </source>
</evidence>
<proteinExistence type="predicted"/>
<dbReference type="Proteomes" id="UP000324767">
    <property type="component" value="Unassembled WGS sequence"/>
</dbReference>
<feature type="compositionally biased region" description="Basic and acidic residues" evidence="1">
    <location>
        <begin position="51"/>
        <end position="68"/>
    </location>
</feature>
<feature type="region of interest" description="Disordered" evidence="1">
    <location>
        <begin position="1"/>
        <end position="36"/>
    </location>
</feature>
<feature type="region of interest" description="Disordered" evidence="1">
    <location>
        <begin position="91"/>
        <end position="153"/>
    </location>
</feature>
<evidence type="ECO:0000313" key="3">
    <source>
        <dbReference type="Proteomes" id="UP000324767"/>
    </source>
</evidence>
<feature type="compositionally biased region" description="Low complexity" evidence="1">
    <location>
        <begin position="1"/>
        <end position="15"/>
    </location>
</feature>
<organism evidence="2 3">
    <name type="scientific">Lasallia pustulata</name>
    <dbReference type="NCBI Taxonomy" id="136370"/>
    <lineage>
        <taxon>Eukaryota</taxon>
        <taxon>Fungi</taxon>
        <taxon>Dikarya</taxon>
        <taxon>Ascomycota</taxon>
        <taxon>Pezizomycotina</taxon>
        <taxon>Lecanoromycetes</taxon>
        <taxon>OSLEUM clade</taxon>
        <taxon>Umbilicariomycetidae</taxon>
        <taxon>Umbilicariales</taxon>
        <taxon>Umbilicariaceae</taxon>
        <taxon>Lasallia</taxon>
    </lineage>
</organism>
<dbReference type="EMBL" id="VXIT01000023">
    <property type="protein sequence ID" value="KAA6406745.1"/>
    <property type="molecule type" value="Genomic_DNA"/>
</dbReference>
<protein>
    <submittedName>
        <fullName evidence="2">Uncharacterized protein</fullName>
    </submittedName>
</protein>
<feature type="compositionally biased region" description="Basic and acidic residues" evidence="1">
    <location>
        <begin position="91"/>
        <end position="103"/>
    </location>
</feature>
<comment type="caution">
    <text evidence="2">The sequence shown here is derived from an EMBL/GenBank/DDBJ whole genome shotgun (WGS) entry which is preliminary data.</text>
</comment>
<reference evidence="2 3" key="1">
    <citation type="submission" date="2019-09" db="EMBL/GenBank/DDBJ databases">
        <title>The hologenome of the rock-dwelling lichen Lasallia pustulata.</title>
        <authorList>
            <person name="Greshake Tzovaras B."/>
            <person name="Segers F."/>
            <person name="Bicker A."/>
            <person name="Dal Grande F."/>
            <person name="Otte J."/>
            <person name="Hankeln T."/>
            <person name="Schmitt I."/>
            <person name="Ebersberger I."/>
        </authorList>
    </citation>
    <scope>NUCLEOTIDE SEQUENCE [LARGE SCALE GENOMIC DNA]</scope>
    <source>
        <strain evidence="2">A1-1</strain>
    </source>
</reference>
<gene>
    <name evidence="2" type="ORF">FRX48_09468</name>
</gene>
<feature type="region of interest" description="Disordered" evidence="1">
    <location>
        <begin position="48"/>
        <end position="68"/>
    </location>
</feature>
<feature type="compositionally biased region" description="Basic and acidic residues" evidence="1">
    <location>
        <begin position="110"/>
        <end position="123"/>
    </location>
</feature>
<dbReference type="AlphaFoldDB" id="A0A5M8PBY1"/>
<sequence length="153" mass="16888">MSSTTPTTPTPNTTTPLPPFRNKLTTIPSKQDGLIPPTGICLSLIKADLSASEKRRAPSTKRARESMKLEGLRERMALLTHLRRALLTKITELEIAEKAQERDRKKKGKKETVGEEGVERAESGEEEIEGEEHEGAAEQEGGKQEKQAGTRDN</sequence>
<evidence type="ECO:0000313" key="2">
    <source>
        <dbReference type="EMBL" id="KAA6406745.1"/>
    </source>
</evidence>
<name>A0A5M8PBY1_9LECA</name>
<accession>A0A5M8PBY1</accession>
<feature type="compositionally biased region" description="Basic and acidic residues" evidence="1">
    <location>
        <begin position="133"/>
        <end position="153"/>
    </location>
</feature>